<protein>
    <submittedName>
        <fullName evidence="1">Uncharacterized protein</fullName>
    </submittedName>
</protein>
<gene>
    <name evidence="1" type="ORF">TPSB3V08_LOCUS3175</name>
</gene>
<dbReference type="AlphaFoldDB" id="A0A7R9H0M4"/>
<accession>A0A7R9H0M4</accession>
<dbReference type="EMBL" id="OD001359">
    <property type="protein sequence ID" value="CAD7401598.1"/>
    <property type="molecule type" value="Genomic_DNA"/>
</dbReference>
<organism evidence="1">
    <name type="scientific">Timema poppense</name>
    <name type="common">Walking stick</name>
    <dbReference type="NCBI Taxonomy" id="170557"/>
    <lineage>
        <taxon>Eukaryota</taxon>
        <taxon>Metazoa</taxon>
        <taxon>Ecdysozoa</taxon>
        <taxon>Arthropoda</taxon>
        <taxon>Hexapoda</taxon>
        <taxon>Insecta</taxon>
        <taxon>Pterygota</taxon>
        <taxon>Neoptera</taxon>
        <taxon>Polyneoptera</taxon>
        <taxon>Phasmatodea</taxon>
        <taxon>Timematodea</taxon>
        <taxon>Timematoidea</taxon>
        <taxon>Timematidae</taxon>
        <taxon>Timema</taxon>
    </lineage>
</organism>
<sequence length="158" mass="17097">MSRQQINNKGIGKVELEEVNPHLCGGRVENHLGKTTPSSPDRDSNLDLAVLSSRAQHDKRWSLLARNEIPPVRAYFGTVGFKPFVLARVVAILPNFWACSPGKDTNISWPSAARTTSLFGGAPLDSPAPASMPTLRRGLGLTPELRHEEALVADPVAP</sequence>
<proteinExistence type="predicted"/>
<evidence type="ECO:0000313" key="1">
    <source>
        <dbReference type="EMBL" id="CAD7401598.1"/>
    </source>
</evidence>
<name>A0A7R9H0M4_TIMPO</name>
<reference evidence="1" key="1">
    <citation type="submission" date="2020-11" db="EMBL/GenBank/DDBJ databases">
        <authorList>
            <person name="Tran Van P."/>
        </authorList>
    </citation>
    <scope>NUCLEOTIDE SEQUENCE</scope>
</reference>